<feature type="region of interest" description="Disordered" evidence="1">
    <location>
        <begin position="110"/>
        <end position="147"/>
    </location>
</feature>
<organism evidence="2 3">
    <name type="scientific">Chiloscyllium punctatum</name>
    <name type="common">Brownbanded bambooshark</name>
    <name type="synonym">Hemiscyllium punctatum</name>
    <dbReference type="NCBI Taxonomy" id="137246"/>
    <lineage>
        <taxon>Eukaryota</taxon>
        <taxon>Metazoa</taxon>
        <taxon>Chordata</taxon>
        <taxon>Craniata</taxon>
        <taxon>Vertebrata</taxon>
        <taxon>Chondrichthyes</taxon>
        <taxon>Elasmobranchii</taxon>
        <taxon>Galeomorphii</taxon>
        <taxon>Galeoidea</taxon>
        <taxon>Orectolobiformes</taxon>
        <taxon>Hemiscylliidae</taxon>
        <taxon>Chiloscyllium</taxon>
    </lineage>
</organism>
<gene>
    <name evidence="2" type="ORF">chiPu_0029197</name>
</gene>
<feature type="compositionally biased region" description="Basic and acidic residues" evidence="1">
    <location>
        <begin position="124"/>
        <end position="138"/>
    </location>
</feature>
<accession>A0A401TRQ2</accession>
<sequence>HADIEQFRHLDAFDQGAGARQRSQCTLEGLCDGIVEIVERDRSRHREPHALDRARRDRRHRLVGQHGIERGAAGHRIGQRAIAVQGERQRHAAGKRNPALRRLVADDAVEGGRDPAGAAGIGAERTERHAVGDRDRSPRGRAAGHMADAPVPGALRRAEMRIDADARIGELGHVGASDHDEAGALEPRHGGRIGLRRRGILQRPGACARHLPLDVEQVLDRDGNAGKRRRRGVGLAQPVHRIGGFQRRLAIDMDEGALALACGIGDPGDALLDELAGGGRAAGEIGGKGGERRVVRHGFHFT</sequence>
<evidence type="ECO:0000256" key="1">
    <source>
        <dbReference type="SAM" id="MobiDB-lite"/>
    </source>
</evidence>
<evidence type="ECO:0000313" key="3">
    <source>
        <dbReference type="Proteomes" id="UP000287033"/>
    </source>
</evidence>
<dbReference type="AlphaFoldDB" id="A0A401TRQ2"/>
<dbReference type="Proteomes" id="UP000287033">
    <property type="component" value="Unassembled WGS sequence"/>
</dbReference>
<evidence type="ECO:0000313" key="2">
    <source>
        <dbReference type="EMBL" id="GCC45360.1"/>
    </source>
</evidence>
<comment type="caution">
    <text evidence="2">The sequence shown here is derived from an EMBL/GenBank/DDBJ whole genome shotgun (WGS) entry which is preliminary data.</text>
</comment>
<reference evidence="2 3" key="1">
    <citation type="journal article" date="2018" name="Nat. Ecol. Evol.">
        <title>Shark genomes provide insights into elasmobranch evolution and the origin of vertebrates.</title>
        <authorList>
            <person name="Hara Y"/>
            <person name="Yamaguchi K"/>
            <person name="Onimaru K"/>
            <person name="Kadota M"/>
            <person name="Koyanagi M"/>
            <person name="Keeley SD"/>
            <person name="Tatsumi K"/>
            <person name="Tanaka K"/>
            <person name="Motone F"/>
            <person name="Kageyama Y"/>
            <person name="Nozu R"/>
            <person name="Adachi N"/>
            <person name="Nishimura O"/>
            <person name="Nakagawa R"/>
            <person name="Tanegashima C"/>
            <person name="Kiyatake I"/>
            <person name="Matsumoto R"/>
            <person name="Murakumo K"/>
            <person name="Nishida K"/>
            <person name="Terakita A"/>
            <person name="Kuratani S"/>
            <person name="Sato K"/>
            <person name="Hyodo S Kuraku.S."/>
        </authorList>
    </citation>
    <scope>NUCLEOTIDE SEQUENCE [LARGE SCALE GENOMIC DNA]</scope>
</reference>
<dbReference type="EMBL" id="BEZZ01150675">
    <property type="protein sequence ID" value="GCC45360.1"/>
    <property type="molecule type" value="Genomic_DNA"/>
</dbReference>
<name>A0A401TRQ2_CHIPU</name>
<keyword evidence="3" id="KW-1185">Reference proteome</keyword>
<feature type="non-terminal residue" evidence="2">
    <location>
        <position position="302"/>
    </location>
</feature>
<feature type="non-terminal residue" evidence="2">
    <location>
        <position position="1"/>
    </location>
</feature>
<proteinExistence type="predicted"/>
<protein>
    <submittedName>
        <fullName evidence="2">Uncharacterized protein</fullName>
    </submittedName>
</protein>